<accession>A0A421CX79</accession>
<comment type="caution">
    <text evidence="3">The sequence shown here is derived from an EMBL/GenBank/DDBJ whole genome shotgun (WGS) entry which is preliminary data.</text>
</comment>
<dbReference type="InterPro" id="IPR000210">
    <property type="entry name" value="BTB/POZ_dom"/>
</dbReference>
<proteinExistence type="predicted"/>
<name>A0A421CX79_9EURO</name>
<feature type="region of interest" description="Disordered" evidence="1">
    <location>
        <begin position="1"/>
        <end position="32"/>
    </location>
</feature>
<protein>
    <recommendedName>
        <fullName evidence="2">BTB domain-containing protein</fullName>
    </recommendedName>
</protein>
<dbReference type="AlphaFoldDB" id="A0A421CX79"/>
<keyword evidence="4" id="KW-1185">Reference proteome</keyword>
<dbReference type="CDD" id="cd18186">
    <property type="entry name" value="BTB_POZ_ZBTB_KLHL-like"/>
    <property type="match status" value="1"/>
</dbReference>
<dbReference type="SUPFAM" id="SSF54695">
    <property type="entry name" value="POZ domain"/>
    <property type="match status" value="1"/>
</dbReference>
<dbReference type="InterPro" id="IPR011333">
    <property type="entry name" value="SKP1/BTB/POZ_sf"/>
</dbReference>
<dbReference type="SMART" id="SM00225">
    <property type="entry name" value="BTB"/>
    <property type="match status" value="1"/>
</dbReference>
<sequence length="286" mass="32412">MARPKMPARRPAKRPRVPESDETDADDGKSVDLTRCDAADDEAAVKAKGLVHSQFLNPAYSDLSIICGDKVFPAHRIIICPQSKYFEDACKAKFEGEKGEIKINDRDETLVEKMLQFVYTGDYTRDITPETQESVTLMHLFHIVDAKEKKTAPVIARASHFHAQMYAQGDYFQIEGLKAKAKERFEKTFLNSSTKDSFAATVTEVYTSTAEDDRGLRDIVVQLTRNNLPQLRSGQNPILSDQLLKLVPQFMLDICVSAMDECARYQKHSPAWAKQQSRFWESRGQL</sequence>
<dbReference type="OrthoDB" id="6359816at2759"/>
<evidence type="ECO:0000259" key="2">
    <source>
        <dbReference type="PROSITE" id="PS50097"/>
    </source>
</evidence>
<organism evidence="3 4">
    <name type="scientific">Aspergillus turcosus</name>
    <dbReference type="NCBI Taxonomy" id="1245748"/>
    <lineage>
        <taxon>Eukaryota</taxon>
        <taxon>Fungi</taxon>
        <taxon>Dikarya</taxon>
        <taxon>Ascomycota</taxon>
        <taxon>Pezizomycotina</taxon>
        <taxon>Eurotiomycetes</taxon>
        <taxon>Eurotiomycetidae</taxon>
        <taxon>Eurotiales</taxon>
        <taxon>Aspergillaceae</taxon>
        <taxon>Aspergillus</taxon>
        <taxon>Aspergillus subgen. Fumigati</taxon>
    </lineage>
</organism>
<dbReference type="Pfam" id="PF00651">
    <property type="entry name" value="BTB"/>
    <property type="match status" value="1"/>
</dbReference>
<dbReference type="Gene3D" id="3.30.710.10">
    <property type="entry name" value="Potassium Channel Kv1.1, Chain A"/>
    <property type="match status" value="1"/>
</dbReference>
<dbReference type="Proteomes" id="UP000215289">
    <property type="component" value="Unassembled WGS sequence"/>
</dbReference>
<dbReference type="PROSITE" id="PS50097">
    <property type="entry name" value="BTB"/>
    <property type="match status" value="1"/>
</dbReference>
<evidence type="ECO:0000256" key="1">
    <source>
        <dbReference type="SAM" id="MobiDB-lite"/>
    </source>
</evidence>
<reference evidence="3 4" key="1">
    <citation type="submission" date="2018-08" db="EMBL/GenBank/DDBJ databases">
        <title>Draft genome sequences of two Aspergillus turcosus clinical strains isolated from bronchoalveolar lavage fluid: one azole-susceptible and the other azole-resistant.</title>
        <authorList>
            <person name="Parent-Michaud M."/>
            <person name="Dufresne P.J."/>
            <person name="Fournier E."/>
            <person name="Martineau C."/>
            <person name="Moreira S."/>
            <person name="Perkins V."/>
            <person name="De Repentigny L."/>
            <person name="Dufresne S.F."/>
        </authorList>
    </citation>
    <scope>NUCLEOTIDE SEQUENCE [LARGE SCALE GENOMIC DNA]</scope>
    <source>
        <strain evidence="3">HMR AF 1038</strain>
    </source>
</reference>
<dbReference type="PANTHER" id="PTHR47843">
    <property type="entry name" value="BTB DOMAIN-CONTAINING PROTEIN-RELATED"/>
    <property type="match status" value="1"/>
</dbReference>
<dbReference type="PANTHER" id="PTHR47843:SF5">
    <property type="entry name" value="BTB_POZ DOMAIN PROTEIN"/>
    <property type="match status" value="1"/>
</dbReference>
<evidence type="ECO:0000313" key="3">
    <source>
        <dbReference type="EMBL" id="RLL94481.1"/>
    </source>
</evidence>
<gene>
    <name evidence="3" type="ORF">CFD26_103110</name>
</gene>
<feature type="domain" description="BTB" evidence="2">
    <location>
        <begin position="61"/>
        <end position="127"/>
    </location>
</feature>
<feature type="compositionally biased region" description="Basic residues" evidence="1">
    <location>
        <begin position="1"/>
        <end position="15"/>
    </location>
</feature>
<dbReference type="EMBL" id="NIDN02000202">
    <property type="protein sequence ID" value="RLL94481.1"/>
    <property type="molecule type" value="Genomic_DNA"/>
</dbReference>
<evidence type="ECO:0000313" key="4">
    <source>
        <dbReference type="Proteomes" id="UP000215289"/>
    </source>
</evidence>